<name>A0ABS7CB72_9BACL</name>
<dbReference type="EMBL" id="JAHZIK010001102">
    <property type="protein sequence ID" value="MBW7458182.1"/>
    <property type="molecule type" value="Genomic_DNA"/>
</dbReference>
<feature type="non-terminal residue" evidence="1">
    <location>
        <position position="1"/>
    </location>
</feature>
<dbReference type="Proteomes" id="UP001519887">
    <property type="component" value="Unassembled WGS sequence"/>
</dbReference>
<keyword evidence="2" id="KW-1185">Reference proteome</keyword>
<comment type="caution">
    <text evidence="1">The sequence shown here is derived from an EMBL/GenBank/DDBJ whole genome shotgun (WGS) entry which is preliminary data.</text>
</comment>
<evidence type="ECO:0000313" key="2">
    <source>
        <dbReference type="Proteomes" id="UP001519887"/>
    </source>
</evidence>
<protein>
    <submittedName>
        <fullName evidence="1">Uncharacterized protein</fullName>
    </submittedName>
</protein>
<proteinExistence type="predicted"/>
<reference evidence="1 2" key="1">
    <citation type="submission" date="2021-07" db="EMBL/GenBank/DDBJ databases">
        <title>Paenibacillus radiodurans sp. nov., isolated from the southeastern edge of Tengger Desert.</title>
        <authorList>
            <person name="Zhang G."/>
        </authorList>
    </citation>
    <scope>NUCLEOTIDE SEQUENCE [LARGE SCALE GENOMIC DNA]</scope>
    <source>
        <strain evidence="1 2">CCM 7311</strain>
    </source>
</reference>
<gene>
    <name evidence="1" type="ORF">K0U00_29485</name>
</gene>
<sequence>VEHTPPAVFRKGEAVKLFLSVPEASAEWQIQLHYRHANQVESYQVTDMKREGEQYVASIPEGYTDTPYPIIYFFELRDGSGHAWLSPGFNETLSNQPYYLLRQES</sequence>
<evidence type="ECO:0000313" key="1">
    <source>
        <dbReference type="EMBL" id="MBW7458182.1"/>
    </source>
</evidence>
<accession>A0ABS7CB72</accession>
<organism evidence="1 2">
    <name type="scientific">Paenibacillus sepulcri</name>
    <dbReference type="NCBI Taxonomy" id="359917"/>
    <lineage>
        <taxon>Bacteria</taxon>
        <taxon>Bacillati</taxon>
        <taxon>Bacillota</taxon>
        <taxon>Bacilli</taxon>
        <taxon>Bacillales</taxon>
        <taxon>Paenibacillaceae</taxon>
        <taxon>Paenibacillus</taxon>
    </lineage>
</organism>